<organism evidence="2">
    <name type="scientific">Craspedostauros australis</name>
    <dbReference type="NCBI Taxonomy" id="1486917"/>
    <lineage>
        <taxon>Eukaryota</taxon>
        <taxon>Sar</taxon>
        <taxon>Stramenopiles</taxon>
        <taxon>Ochrophyta</taxon>
        <taxon>Bacillariophyta</taxon>
        <taxon>Bacillariophyceae</taxon>
        <taxon>Bacillariophycidae</taxon>
        <taxon>Naviculales</taxon>
        <taxon>Naviculaceae</taxon>
        <taxon>Craspedostauros</taxon>
    </lineage>
</organism>
<keyword evidence="1" id="KW-0472">Membrane</keyword>
<feature type="transmembrane region" description="Helical" evidence="1">
    <location>
        <begin position="45"/>
        <end position="63"/>
    </location>
</feature>
<evidence type="ECO:0000313" key="2">
    <source>
        <dbReference type="EMBL" id="CAD8332937.1"/>
    </source>
</evidence>
<evidence type="ECO:0000256" key="1">
    <source>
        <dbReference type="SAM" id="Phobius"/>
    </source>
</evidence>
<gene>
    <name evidence="2" type="ORF">CAUS1442_LOCUS5038</name>
</gene>
<keyword evidence="1" id="KW-1133">Transmembrane helix</keyword>
<sequence>MSTTTATQTNSNCTQHDVLMSTMTSRSIRSPYLRSFASFANRSGANLWVIAVAVVMSIIGAMLTSSKVESAQHVIPNSMCIPGGGFAAMFHVLGQLTHVSRDQLLQQTNVCRSAGCLTLAATLQGWTGDDMVRASIYIQERVFTGEFTVYDYLSQMVNFIMEDIEKSDNDDDDLPEWVSKMAILSTSSEQSSPEYLHLFESNTTSPDVLTELLQRHAPTWISSAWTSKATITTPKTRQELRDRLMQSAWIPGLTGGGLHYKNHADGFFSLGSAPQCSSEVPYAFTWPMVRYAADHTFSEATAYDLFEAGKKFGL</sequence>
<proteinExistence type="predicted"/>
<dbReference type="AlphaFoldDB" id="A0A7R9WSG1"/>
<protein>
    <submittedName>
        <fullName evidence="2">Uncharacterized protein</fullName>
    </submittedName>
</protein>
<dbReference type="EMBL" id="HBEF01008008">
    <property type="protein sequence ID" value="CAD8332937.1"/>
    <property type="molecule type" value="Transcribed_RNA"/>
</dbReference>
<accession>A0A7R9WSG1</accession>
<name>A0A7R9WSG1_9STRA</name>
<keyword evidence="1" id="KW-0812">Transmembrane</keyword>
<reference evidence="2" key="1">
    <citation type="submission" date="2021-01" db="EMBL/GenBank/DDBJ databases">
        <authorList>
            <person name="Corre E."/>
            <person name="Pelletier E."/>
            <person name="Niang G."/>
            <person name="Scheremetjew M."/>
            <person name="Finn R."/>
            <person name="Kale V."/>
            <person name="Holt S."/>
            <person name="Cochrane G."/>
            <person name="Meng A."/>
            <person name="Brown T."/>
            <person name="Cohen L."/>
        </authorList>
    </citation>
    <scope>NUCLEOTIDE SEQUENCE</scope>
    <source>
        <strain evidence="2">CCMP3328</strain>
    </source>
</reference>